<gene>
    <name evidence="1" type="ORF">GCM10009433_19930</name>
</gene>
<evidence type="ECO:0008006" key="3">
    <source>
        <dbReference type="Google" id="ProtNLM"/>
    </source>
</evidence>
<dbReference type="Proteomes" id="UP001500185">
    <property type="component" value="Unassembled WGS sequence"/>
</dbReference>
<accession>A0ABP3VKU5</accession>
<dbReference type="Pfam" id="PF14054">
    <property type="entry name" value="DUF4249"/>
    <property type="match status" value="1"/>
</dbReference>
<dbReference type="RefSeq" id="WP_224455588.1">
    <property type="nucleotide sequence ID" value="NZ_BAAAGG010000006.1"/>
</dbReference>
<dbReference type="EMBL" id="BAAAGG010000006">
    <property type="protein sequence ID" value="GAA0760636.1"/>
    <property type="molecule type" value="Genomic_DNA"/>
</dbReference>
<comment type="caution">
    <text evidence="1">The sequence shown here is derived from an EMBL/GenBank/DDBJ whole genome shotgun (WGS) entry which is preliminary data.</text>
</comment>
<organism evidence="1 2">
    <name type="scientific">Psychroflexus lacisalsi</name>
    <dbReference type="NCBI Taxonomy" id="503928"/>
    <lineage>
        <taxon>Bacteria</taxon>
        <taxon>Pseudomonadati</taxon>
        <taxon>Bacteroidota</taxon>
        <taxon>Flavobacteriia</taxon>
        <taxon>Flavobacteriales</taxon>
        <taxon>Flavobacteriaceae</taxon>
        <taxon>Psychroflexus</taxon>
    </lineage>
</organism>
<keyword evidence="2" id="KW-1185">Reference proteome</keyword>
<sequence length="385" mass="43228">MNLNIKHIRSFLLIALIAISVSCVEEIPLETEGFEEAVVIEGTITNELKQHQIKLSETYAVATTGPNPLSGAQVRVVGNNEYVFEETDPGIYISRDAFAAEPGVGYQLRISVNGQEYESESMQLPNTSNIDQLKASRIDLNGENGITITLNNEIVAGTSNYYRYEYTETFKFNSNSAKVNDLIIEDGEIVEVPKQREEYTCYRTDESQNIIIANTNTLSENSVKDLFITFVNSNDPKVSNRYSILVRQFVISQGAYAYLEILKELSGSDNLFSQTQPGFFAGNISNINNQDEKIIGYFDVSTVSSKRLYFDYLDFYPQGSTRPKFVADANCVEVALSIPALRIQIQQNQIRWSSTSPGGIFSVVPRRCVDCTVFGTNERPEFWED</sequence>
<evidence type="ECO:0000313" key="2">
    <source>
        <dbReference type="Proteomes" id="UP001500185"/>
    </source>
</evidence>
<proteinExistence type="predicted"/>
<protein>
    <recommendedName>
        <fullName evidence="3">DUF4249 domain-containing protein</fullName>
    </recommendedName>
</protein>
<evidence type="ECO:0000313" key="1">
    <source>
        <dbReference type="EMBL" id="GAA0760636.1"/>
    </source>
</evidence>
<reference evidence="2" key="1">
    <citation type="journal article" date="2019" name="Int. J. Syst. Evol. Microbiol.">
        <title>The Global Catalogue of Microorganisms (GCM) 10K type strain sequencing project: providing services to taxonomists for standard genome sequencing and annotation.</title>
        <authorList>
            <consortium name="The Broad Institute Genomics Platform"/>
            <consortium name="The Broad Institute Genome Sequencing Center for Infectious Disease"/>
            <person name="Wu L."/>
            <person name="Ma J."/>
        </authorList>
    </citation>
    <scope>NUCLEOTIDE SEQUENCE [LARGE SCALE GENOMIC DNA]</scope>
    <source>
        <strain evidence="2">JCM 16231</strain>
    </source>
</reference>
<dbReference type="InterPro" id="IPR025345">
    <property type="entry name" value="DUF4249"/>
</dbReference>
<dbReference type="PROSITE" id="PS51257">
    <property type="entry name" value="PROKAR_LIPOPROTEIN"/>
    <property type="match status" value="1"/>
</dbReference>
<name>A0ABP3VKU5_9FLAO</name>